<feature type="non-terminal residue" evidence="1">
    <location>
        <position position="1"/>
    </location>
</feature>
<comment type="caution">
    <text evidence="1">The sequence shown here is derived from an EMBL/GenBank/DDBJ whole genome shotgun (WGS) entry which is preliminary data.</text>
</comment>
<proteinExistence type="predicted"/>
<gene>
    <name evidence="1" type="ORF">BpHYR1_014038</name>
</gene>
<dbReference type="OrthoDB" id="10571483at2759"/>
<accession>A0A3M7QV94</accession>
<feature type="non-terminal residue" evidence="1">
    <location>
        <position position="91"/>
    </location>
</feature>
<dbReference type="EMBL" id="REGN01004991">
    <property type="protein sequence ID" value="RNA15290.1"/>
    <property type="molecule type" value="Genomic_DNA"/>
</dbReference>
<name>A0A3M7QV94_BRAPC</name>
<sequence>GSIGDNLTVKLNSKTKIVCEVISTEVEFVDPTTPILDNMVCYNIDANYDYFDYQNHDVLDSEDSEKKIFRYDNKRKKKYTNRVVYKDILKA</sequence>
<evidence type="ECO:0000313" key="1">
    <source>
        <dbReference type="EMBL" id="RNA15290.1"/>
    </source>
</evidence>
<reference evidence="1 2" key="1">
    <citation type="journal article" date="2018" name="Sci. Rep.">
        <title>Genomic signatures of local adaptation to the degree of environmental predictability in rotifers.</title>
        <authorList>
            <person name="Franch-Gras L."/>
            <person name="Hahn C."/>
            <person name="Garcia-Roger E.M."/>
            <person name="Carmona M.J."/>
            <person name="Serra M."/>
            <person name="Gomez A."/>
        </authorList>
    </citation>
    <scope>NUCLEOTIDE SEQUENCE [LARGE SCALE GENOMIC DNA]</scope>
    <source>
        <strain evidence="1">HYR1</strain>
    </source>
</reference>
<protein>
    <submittedName>
        <fullName evidence="1">Uncharacterized protein</fullName>
    </submittedName>
</protein>
<keyword evidence="2" id="KW-1185">Reference proteome</keyword>
<evidence type="ECO:0000313" key="2">
    <source>
        <dbReference type="Proteomes" id="UP000276133"/>
    </source>
</evidence>
<dbReference type="Proteomes" id="UP000276133">
    <property type="component" value="Unassembled WGS sequence"/>
</dbReference>
<dbReference type="AlphaFoldDB" id="A0A3M7QV94"/>
<organism evidence="1 2">
    <name type="scientific">Brachionus plicatilis</name>
    <name type="common">Marine rotifer</name>
    <name type="synonym">Brachionus muelleri</name>
    <dbReference type="NCBI Taxonomy" id="10195"/>
    <lineage>
        <taxon>Eukaryota</taxon>
        <taxon>Metazoa</taxon>
        <taxon>Spiralia</taxon>
        <taxon>Gnathifera</taxon>
        <taxon>Rotifera</taxon>
        <taxon>Eurotatoria</taxon>
        <taxon>Monogononta</taxon>
        <taxon>Pseudotrocha</taxon>
        <taxon>Ploima</taxon>
        <taxon>Brachionidae</taxon>
        <taxon>Brachionus</taxon>
    </lineage>
</organism>